<dbReference type="AlphaFoldDB" id="A0A5C7A7W3"/>
<gene>
    <name evidence="1" type="ORF">ESV85_21630</name>
</gene>
<dbReference type="EMBL" id="VORW01000034">
    <property type="protein sequence ID" value="TXE02115.1"/>
    <property type="molecule type" value="Genomic_DNA"/>
</dbReference>
<evidence type="ECO:0008006" key="3">
    <source>
        <dbReference type="Google" id="ProtNLM"/>
    </source>
</evidence>
<accession>A0A5C7A7W3</accession>
<name>A0A5C7A7W3_9BACT</name>
<organism evidence="1 2">
    <name type="scientific">Algoriphagus aquimarinus</name>
    <dbReference type="NCBI Taxonomy" id="237018"/>
    <lineage>
        <taxon>Bacteria</taxon>
        <taxon>Pseudomonadati</taxon>
        <taxon>Bacteroidota</taxon>
        <taxon>Cytophagia</taxon>
        <taxon>Cytophagales</taxon>
        <taxon>Cyclobacteriaceae</taxon>
        <taxon>Algoriphagus</taxon>
    </lineage>
</organism>
<proteinExistence type="predicted"/>
<evidence type="ECO:0000313" key="2">
    <source>
        <dbReference type="Proteomes" id="UP000321935"/>
    </source>
</evidence>
<dbReference type="Proteomes" id="UP000321935">
    <property type="component" value="Unassembled WGS sequence"/>
</dbReference>
<comment type="caution">
    <text evidence="1">The sequence shown here is derived from an EMBL/GenBank/DDBJ whole genome shotgun (WGS) entry which is preliminary data.</text>
</comment>
<dbReference type="OrthoDB" id="824623at2"/>
<protein>
    <recommendedName>
        <fullName evidence="3">DUF5675 domain-containing protein</fullName>
    </recommendedName>
</protein>
<dbReference type="RefSeq" id="WP_146921361.1">
    <property type="nucleotide sequence ID" value="NZ_VORW01000034.1"/>
</dbReference>
<sequence length="164" mass="19095">MRLVLHRKYKATLTLGRLLLGQKQLCFTREPPKACFGKDIACLDEGVYELEHSLGLCPHRPKSWIKEGVYKLEPVHSEERGWEIGITDIGKFASYPWDQPLESNTIYPVTSYRADGTPMFTKLAFLKLMERLEQEWERGEIVELQIVSERIPYLLESCLQRSYC</sequence>
<evidence type="ECO:0000313" key="1">
    <source>
        <dbReference type="EMBL" id="TXE02115.1"/>
    </source>
</evidence>
<reference evidence="1 2" key="1">
    <citation type="submission" date="2019-08" db="EMBL/GenBank/DDBJ databases">
        <title>Genomes sequence of Algoriphagus aquimarinus ACAM450.</title>
        <authorList>
            <person name="Bowman J.P."/>
        </authorList>
    </citation>
    <scope>NUCLEOTIDE SEQUENCE [LARGE SCALE GENOMIC DNA]</scope>
    <source>
        <strain evidence="1 2">ACAM 450</strain>
    </source>
</reference>